<dbReference type="EMBL" id="JADYXP020000011">
    <property type="protein sequence ID" value="KAL0114555.1"/>
    <property type="molecule type" value="Genomic_DNA"/>
</dbReference>
<evidence type="ECO:0000313" key="3">
    <source>
        <dbReference type="Proteomes" id="UP001430953"/>
    </source>
</evidence>
<feature type="transmembrane region" description="Helical" evidence="1">
    <location>
        <begin position="38"/>
        <end position="63"/>
    </location>
</feature>
<evidence type="ECO:0000256" key="1">
    <source>
        <dbReference type="SAM" id="Phobius"/>
    </source>
</evidence>
<dbReference type="AlphaFoldDB" id="A0AAW2FKM2"/>
<keyword evidence="1" id="KW-0812">Transmembrane</keyword>
<keyword evidence="3" id="KW-1185">Reference proteome</keyword>
<evidence type="ECO:0000313" key="2">
    <source>
        <dbReference type="EMBL" id="KAL0114555.1"/>
    </source>
</evidence>
<comment type="caution">
    <text evidence="2">The sequence shown here is derived from an EMBL/GenBank/DDBJ whole genome shotgun (WGS) entry which is preliminary data.</text>
</comment>
<accession>A0AAW2FKM2</accession>
<keyword evidence="1" id="KW-1133">Transmembrane helix</keyword>
<protein>
    <submittedName>
        <fullName evidence="2">Uncharacterized protein</fullName>
    </submittedName>
</protein>
<name>A0AAW2FKM2_9HYME</name>
<keyword evidence="1" id="KW-0472">Membrane</keyword>
<dbReference type="Proteomes" id="UP001430953">
    <property type="component" value="Unassembled WGS sequence"/>
</dbReference>
<reference evidence="2 3" key="1">
    <citation type="submission" date="2023-03" db="EMBL/GenBank/DDBJ databases">
        <title>High recombination rates correlate with genetic variation in Cardiocondyla obscurior ants.</title>
        <authorList>
            <person name="Errbii M."/>
        </authorList>
    </citation>
    <scope>NUCLEOTIDE SEQUENCE [LARGE SCALE GENOMIC DNA]</scope>
    <source>
        <strain evidence="2">Alpha-2009</strain>
        <tissue evidence="2">Whole body</tissue>
    </source>
</reference>
<proteinExistence type="predicted"/>
<sequence>MLTSDYIIHVVRIDTREGKMVEDYSSSTHKQTRCIINAYMYSCTYTFSLSLSLSLSSLFLFAFSFKVDNFVCLHPRSIELGQDSASIAKLQHIGSDAF</sequence>
<organism evidence="2 3">
    <name type="scientific">Cardiocondyla obscurior</name>
    <dbReference type="NCBI Taxonomy" id="286306"/>
    <lineage>
        <taxon>Eukaryota</taxon>
        <taxon>Metazoa</taxon>
        <taxon>Ecdysozoa</taxon>
        <taxon>Arthropoda</taxon>
        <taxon>Hexapoda</taxon>
        <taxon>Insecta</taxon>
        <taxon>Pterygota</taxon>
        <taxon>Neoptera</taxon>
        <taxon>Endopterygota</taxon>
        <taxon>Hymenoptera</taxon>
        <taxon>Apocrita</taxon>
        <taxon>Aculeata</taxon>
        <taxon>Formicoidea</taxon>
        <taxon>Formicidae</taxon>
        <taxon>Myrmicinae</taxon>
        <taxon>Cardiocondyla</taxon>
    </lineage>
</organism>
<gene>
    <name evidence="2" type="ORF">PUN28_011688</name>
</gene>